<evidence type="ECO:0000313" key="4">
    <source>
        <dbReference type="Proteomes" id="UP001565368"/>
    </source>
</evidence>
<feature type="domain" description="CRAL-TRIO" evidence="2">
    <location>
        <begin position="121"/>
        <end position="274"/>
    </location>
</feature>
<feature type="region of interest" description="Disordered" evidence="1">
    <location>
        <begin position="1"/>
        <end position="26"/>
    </location>
</feature>
<gene>
    <name evidence="3" type="ORF">Q8F55_000345</name>
</gene>
<evidence type="ECO:0000313" key="3">
    <source>
        <dbReference type="EMBL" id="KAL1412598.1"/>
    </source>
</evidence>
<dbReference type="SUPFAM" id="SSF46938">
    <property type="entry name" value="CRAL/TRIO N-terminal domain"/>
    <property type="match status" value="1"/>
</dbReference>
<proteinExistence type="predicted"/>
<dbReference type="InterPro" id="IPR036273">
    <property type="entry name" value="CRAL/TRIO_N_dom_sf"/>
</dbReference>
<dbReference type="InterPro" id="IPR036865">
    <property type="entry name" value="CRAL-TRIO_dom_sf"/>
</dbReference>
<dbReference type="CDD" id="cd00170">
    <property type="entry name" value="SEC14"/>
    <property type="match status" value="1"/>
</dbReference>
<feature type="region of interest" description="Disordered" evidence="1">
    <location>
        <begin position="321"/>
        <end position="397"/>
    </location>
</feature>
<dbReference type="Pfam" id="PF00650">
    <property type="entry name" value="CRAL_TRIO"/>
    <property type="match status" value="1"/>
</dbReference>
<dbReference type="EMBL" id="JBBXJM010000001">
    <property type="protein sequence ID" value="KAL1412598.1"/>
    <property type="molecule type" value="Genomic_DNA"/>
</dbReference>
<comment type="caution">
    <text evidence="3">The sequence shown here is derived from an EMBL/GenBank/DDBJ whole genome shotgun (WGS) entry which is preliminary data.</text>
</comment>
<accession>A0ABR3QD04</accession>
<reference evidence="3 4" key="1">
    <citation type="submission" date="2023-08" db="EMBL/GenBank/DDBJ databases">
        <title>Annotated Genome Sequence of Vanrija albida AlHP1.</title>
        <authorList>
            <person name="Herzog R."/>
        </authorList>
    </citation>
    <scope>NUCLEOTIDE SEQUENCE [LARGE SCALE GENOMIC DNA]</scope>
    <source>
        <strain evidence="3 4">AlHP1</strain>
    </source>
</reference>
<name>A0ABR3QD04_9TREE</name>
<evidence type="ECO:0000256" key="1">
    <source>
        <dbReference type="SAM" id="MobiDB-lite"/>
    </source>
</evidence>
<dbReference type="InterPro" id="IPR052578">
    <property type="entry name" value="PI_Transfer_CRAL-TRIO"/>
</dbReference>
<evidence type="ECO:0000259" key="2">
    <source>
        <dbReference type="PROSITE" id="PS50191"/>
    </source>
</evidence>
<sequence length="397" mass="44196">MASFFRRAAPAASSSAPAKETPAKTTEIYTVPPEGIKAVKKWDYNAEQLAQIEELKEYTATIALPETDEYYLWEQRFLNDIGTHARYMRAAKWKLEDAKKRIKATMEWRREFRPETIEPGDVAIEAETGKIIITGFDKDARPVIYMRPSRENTDTSPRQIRHLIYVLERAIDLMPENQEQVAIVVDYKSATSSKTPSISTGLKVLNILQHHYVERLGRGLVINMPWWINAFFSGIQPFMDPITRDKIRFNPTLTELIDPQQLDLEYGGEYNLDFNKDVYWKTITEFCRIDAEGGRTGPDGNKWYPPSGNGIKHAVDNFKPAAAAEAQPETADAPRSPTANTIASAPSVDQPGTPAEDTNGLADNLAKATIADKEPQAAGDDNADATPKPVTPAAVAA</sequence>
<keyword evidence="4" id="KW-1185">Reference proteome</keyword>
<protein>
    <recommendedName>
        <fullName evidence="2">CRAL-TRIO domain-containing protein</fullName>
    </recommendedName>
</protein>
<organism evidence="3 4">
    <name type="scientific">Vanrija albida</name>
    <dbReference type="NCBI Taxonomy" id="181172"/>
    <lineage>
        <taxon>Eukaryota</taxon>
        <taxon>Fungi</taxon>
        <taxon>Dikarya</taxon>
        <taxon>Basidiomycota</taxon>
        <taxon>Agaricomycotina</taxon>
        <taxon>Tremellomycetes</taxon>
        <taxon>Trichosporonales</taxon>
        <taxon>Trichosporonaceae</taxon>
        <taxon>Vanrija</taxon>
    </lineage>
</organism>
<dbReference type="RefSeq" id="XP_069212542.1">
    <property type="nucleotide sequence ID" value="XM_069348998.1"/>
</dbReference>
<dbReference type="InterPro" id="IPR001251">
    <property type="entry name" value="CRAL-TRIO_dom"/>
</dbReference>
<feature type="compositionally biased region" description="Low complexity" evidence="1">
    <location>
        <begin position="384"/>
        <end position="397"/>
    </location>
</feature>
<feature type="compositionally biased region" description="Low complexity" evidence="1">
    <location>
        <begin position="1"/>
        <end position="18"/>
    </location>
</feature>
<dbReference type="PANTHER" id="PTHR45824:SF29">
    <property type="entry name" value="GH16843P"/>
    <property type="match status" value="1"/>
</dbReference>
<dbReference type="GeneID" id="95981388"/>
<feature type="compositionally biased region" description="Low complexity" evidence="1">
    <location>
        <begin position="321"/>
        <end position="334"/>
    </location>
</feature>
<dbReference type="SUPFAM" id="SSF52087">
    <property type="entry name" value="CRAL/TRIO domain"/>
    <property type="match status" value="1"/>
</dbReference>
<dbReference type="Gene3D" id="3.40.525.10">
    <property type="entry name" value="CRAL-TRIO lipid binding domain"/>
    <property type="match status" value="1"/>
</dbReference>
<dbReference type="PANTHER" id="PTHR45824">
    <property type="entry name" value="GH16843P"/>
    <property type="match status" value="1"/>
</dbReference>
<dbReference type="PROSITE" id="PS50191">
    <property type="entry name" value="CRAL_TRIO"/>
    <property type="match status" value="1"/>
</dbReference>
<dbReference type="Proteomes" id="UP001565368">
    <property type="component" value="Unassembled WGS sequence"/>
</dbReference>
<dbReference type="SMART" id="SM00516">
    <property type="entry name" value="SEC14"/>
    <property type="match status" value="1"/>
</dbReference>